<dbReference type="AlphaFoldDB" id="A0A1A8FQC8"/>
<reference evidence="1" key="1">
    <citation type="submission" date="2016-05" db="EMBL/GenBank/DDBJ databases">
        <authorList>
            <person name="Lavstsen T."/>
            <person name="Jespersen J.S."/>
        </authorList>
    </citation>
    <scope>NUCLEOTIDE SEQUENCE</scope>
    <source>
        <tissue evidence="1">Brain</tissue>
    </source>
</reference>
<dbReference type="EMBL" id="HAEB01013802">
    <property type="protein sequence ID" value="SBQ60329.1"/>
    <property type="molecule type" value="Transcribed_RNA"/>
</dbReference>
<sequence length="45" mass="5076">HHMVPANVQGYLLANSDGRFKFKHSAEFLPDNGTTLTVLGRIFKF</sequence>
<proteinExistence type="predicted"/>
<protein>
    <submittedName>
        <fullName evidence="1">Uncharacterized protein</fullName>
    </submittedName>
</protein>
<evidence type="ECO:0000313" key="1">
    <source>
        <dbReference type="EMBL" id="SBQ60329.1"/>
    </source>
</evidence>
<feature type="non-terminal residue" evidence="1">
    <location>
        <position position="1"/>
    </location>
</feature>
<accession>A0A1A8FQC8</accession>
<reference evidence="1" key="2">
    <citation type="submission" date="2016-06" db="EMBL/GenBank/DDBJ databases">
        <title>The genome of a short-lived fish provides insights into sex chromosome evolution and the genetic control of aging.</title>
        <authorList>
            <person name="Reichwald K."/>
            <person name="Felder M."/>
            <person name="Petzold A."/>
            <person name="Koch P."/>
            <person name="Groth M."/>
            <person name="Platzer M."/>
        </authorList>
    </citation>
    <scope>NUCLEOTIDE SEQUENCE</scope>
    <source>
        <tissue evidence="1">Brain</tissue>
    </source>
</reference>
<name>A0A1A8FQC8_9TELE</name>
<organism evidence="1">
    <name type="scientific">Nothobranchius korthausae</name>
    <dbReference type="NCBI Taxonomy" id="1143690"/>
    <lineage>
        <taxon>Eukaryota</taxon>
        <taxon>Metazoa</taxon>
        <taxon>Chordata</taxon>
        <taxon>Craniata</taxon>
        <taxon>Vertebrata</taxon>
        <taxon>Euteleostomi</taxon>
        <taxon>Actinopterygii</taxon>
        <taxon>Neopterygii</taxon>
        <taxon>Teleostei</taxon>
        <taxon>Neoteleostei</taxon>
        <taxon>Acanthomorphata</taxon>
        <taxon>Ovalentaria</taxon>
        <taxon>Atherinomorphae</taxon>
        <taxon>Cyprinodontiformes</taxon>
        <taxon>Nothobranchiidae</taxon>
        <taxon>Nothobranchius</taxon>
    </lineage>
</organism>
<feature type="non-terminal residue" evidence="1">
    <location>
        <position position="45"/>
    </location>
</feature>
<gene>
    <name evidence="1" type="primary">Nfu_g_1_016149</name>
</gene>